<reference evidence="2" key="1">
    <citation type="journal article" date="2022" name="bioRxiv">
        <title>Deciphering the potential niche of two novel black yeast fungi from a biological soil crust based on their genomes, phenotypes, and melanin regulation.</title>
        <authorList>
            <consortium name="DOE Joint Genome Institute"/>
            <person name="Carr E.C."/>
            <person name="Barton Q."/>
            <person name="Grambo S."/>
            <person name="Sullivan M."/>
            <person name="Renfro C.M."/>
            <person name="Kuo A."/>
            <person name="Pangilinan J."/>
            <person name="Lipzen A."/>
            <person name="Keymanesh K."/>
            <person name="Savage E."/>
            <person name="Barry K."/>
            <person name="Grigoriev I.V."/>
            <person name="Riekhof W.R."/>
            <person name="Harris S.S."/>
        </authorList>
    </citation>
    <scope>NUCLEOTIDE SEQUENCE</scope>
    <source>
        <strain evidence="2">JF 03-4F</strain>
    </source>
</reference>
<keyword evidence="1" id="KW-0812">Transmembrane</keyword>
<keyword evidence="1" id="KW-0472">Membrane</keyword>
<keyword evidence="1" id="KW-1133">Transmembrane helix</keyword>
<sequence>MAVDVTPSALLNIFRCLLLVVHACSCIVVLSIPSAAHSRCSLCDLSASMALTVAKKVSGRQDLVTRALSSSSLQVLYRLGRASLFGNSRLPQQCIDDPAPSSGIEKSHHM</sequence>
<gene>
    <name evidence="2" type="ORF">EDD36DRAFT_87976</name>
</gene>
<evidence type="ECO:0000313" key="3">
    <source>
        <dbReference type="Proteomes" id="UP001203852"/>
    </source>
</evidence>
<proteinExistence type="predicted"/>
<evidence type="ECO:0000313" key="2">
    <source>
        <dbReference type="EMBL" id="KAI1608615.1"/>
    </source>
</evidence>
<name>A0AAN6DQ11_9EURO</name>
<comment type="caution">
    <text evidence="2">The sequence shown here is derived from an EMBL/GenBank/DDBJ whole genome shotgun (WGS) entry which is preliminary data.</text>
</comment>
<dbReference type="AlphaFoldDB" id="A0AAN6DQ11"/>
<accession>A0AAN6DQ11</accession>
<dbReference type="EMBL" id="MU404362">
    <property type="protein sequence ID" value="KAI1608615.1"/>
    <property type="molecule type" value="Genomic_DNA"/>
</dbReference>
<keyword evidence="3" id="KW-1185">Reference proteome</keyword>
<dbReference type="Proteomes" id="UP001203852">
    <property type="component" value="Unassembled WGS sequence"/>
</dbReference>
<feature type="transmembrane region" description="Helical" evidence="1">
    <location>
        <begin position="12"/>
        <end position="32"/>
    </location>
</feature>
<evidence type="ECO:0000256" key="1">
    <source>
        <dbReference type="SAM" id="Phobius"/>
    </source>
</evidence>
<protein>
    <submittedName>
        <fullName evidence="2">Uncharacterized protein</fullName>
    </submittedName>
</protein>
<organism evidence="2 3">
    <name type="scientific">Exophiala viscosa</name>
    <dbReference type="NCBI Taxonomy" id="2486360"/>
    <lineage>
        <taxon>Eukaryota</taxon>
        <taxon>Fungi</taxon>
        <taxon>Dikarya</taxon>
        <taxon>Ascomycota</taxon>
        <taxon>Pezizomycotina</taxon>
        <taxon>Eurotiomycetes</taxon>
        <taxon>Chaetothyriomycetidae</taxon>
        <taxon>Chaetothyriales</taxon>
        <taxon>Herpotrichiellaceae</taxon>
        <taxon>Exophiala</taxon>
    </lineage>
</organism>